<evidence type="ECO:0000256" key="1">
    <source>
        <dbReference type="SAM" id="MobiDB-lite"/>
    </source>
</evidence>
<evidence type="ECO:0000313" key="4">
    <source>
        <dbReference type="Proteomes" id="UP000306631"/>
    </source>
</evidence>
<keyword evidence="2" id="KW-1133">Transmembrane helix</keyword>
<comment type="caution">
    <text evidence="3">The sequence shown here is derived from an EMBL/GenBank/DDBJ whole genome shotgun (WGS) entry which is preliminary data.</text>
</comment>
<dbReference type="OrthoDB" id="6051102at2"/>
<feature type="region of interest" description="Disordered" evidence="1">
    <location>
        <begin position="157"/>
        <end position="268"/>
    </location>
</feature>
<dbReference type="Proteomes" id="UP000306631">
    <property type="component" value="Unassembled WGS sequence"/>
</dbReference>
<feature type="transmembrane region" description="Helical" evidence="2">
    <location>
        <begin position="12"/>
        <end position="31"/>
    </location>
</feature>
<proteinExistence type="predicted"/>
<accession>A0A4S2D667</accession>
<name>A0A4S2D667_STEMA</name>
<feature type="compositionally biased region" description="Pro residues" evidence="1">
    <location>
        <begin position="181"/>
        <end position="192"/>
    </location>
</feature>
<dbReference type="EMBL" id="SRYW01000003">
    <property type="protein sequence ID" value="TGY35904.1"/>
    <property type="molecule type" value="Genomic_DNA"/>
</dbReference>
<evidence type="ECO:0000313" key="3">
    <source>
        <dbReference type="EMBL" id="TGY35904.1"/>
    </source>
</evidence>
<feature type="compositionally biased region" description="Low complexity" evidence="1">
    <location>
        <begin position="242"/>
        <end position="261"/>
    </location>
</feature>
<evidence type="ECO:0000256" key="2">
    <source>
        <dbReference type="SAM" id="Phobius"/>
    </source>
</evidence>
<gene>
    <name evidence="3" type="ORF">E5352_04645</name>
</gene>
<sequence length="268" mass="27508">MKIDVAPLRTWWLAAVLAWAAAIWLATLFGLGGRLGPAPPPGRGAAALPVLPPAAPERMATAASYADIGTRPLFAEDRTPRPYLLGGSEPGAASTVSLTGVLLTDSFAMAILTTDQHQSLRLRLNGDAVNGWQLLALEPRRATVAGPGGTQVLELPVFNGQGGEPPTVLGNPTPGGGVPPAGQPMPALPPPASAAAQARPTNGPSPAAVARPVAPAPAPAPAQNEGPSEEQMSAIRERIQARRQQLQQQQQQQQSSQRPPAGGSGQNP</sequence>
<keyword evidence="2" id="KW-0812">Transmembrane</keyword>
<dbReference type="RefSeq" id="WP_136003629.1">
    <property type="nucleotide sequence ID" value="NZ_SRYW01000003.1"/>
</dbReference>
<organism evidence="3 4">
    <name type="scientific">Stenotrophomonas maltophilia</name>
    <name type="common">Pseudomonas maltophilia</name>
    <name type="synonym">Xanthomonas maltophilia</name>
    <dbReference type="NCBI Taxonomy" id="40324"/>
    <lineage>
        <taxon>Bacteria</taxon>
        <taxon>Pseudomonadati</taxon>
        <taxon>Pseudomonadota</taxon>
        <taxon>Gammaproteobacteria</taxon>
        <taxon>Lysobacterales</taxon>
        <taxon>Lysobacteraceae</taxon>
        <taxon>Stenotrophomonas</taxon>
        <taxon>Stenotrophomonas maltophilia group</taxon>
    </lineage>
</organism>
<keyword evidence="2" id="KW-0472">Membrane</keyword>
<protein>
    <submittedName>
        <fullName evidence="3">General secretion pathway protein GspN</fullName>
    </submittedName>
</protein>
<dbReference type="AlphaFoldDB" id="A0A4S2D667"/>
<reference evidence="3 4" key="1">
    <citation type="submission" date="2019-04" db="EMBL/GenBank/DDBJ databases">
        <title>Microbes associate with the intestines of laboratory mice.</title>
        <authorList>
            <person name="Navarre W."/>
            <person name="Wong E."/>
            <person name="Huang K."/>
            <person name="Tropini C."/>
            <person name="Ng K."/>
            <person name="Yu B."/>
        </authorList>
    </citation>
    <scope>NUCLEOTIDE SEQUENCE [LARGE SCALE GENOMIC DNA]</scope>
    <source>
        <strain evidence="3 4">NM62_B4-13</strain>
    </source>
</reference>
<feature type="compositionally biased region" description="Low complexity" evidence="1">
    <location>
        <begin position="193"/>
        <end position="213"/>
    </location>
</feature>